<dbReference type="InterPro" id="IPR029045">
    <property type="entry name" value="ClpP/crotonase-like_dom_sf"/>
</dbReference>
<dbReference type="InterPro" id="IPR032259">
    <property type="entry name" value="HIBYL-CoA-H"/>
</dbReference>
<dbReference type="PANTHER" id="PTHR43176">
    <property type="entry name" value="3-HYDROXYISOBUTYRYL-COA HYDROLASE-RELATED"/>
    <property type="match status" value="1"/>
</dbReference>
<dbReference type="AlphaFoldDB" id="A0A4S8NT86"/>
<keyword evidence="3" id="KW-0378">Hydrolase</keyword>
<dbReference type="GO" id="GO:0003860">
    <property type="term" value="F:3-hydroxyisobutyryl-CoA hydrolase activity"/>
    <property type="evidence" value="ECO:0007669"/>
    <property type="project" value="UniProtKB-EC"/>
</dbReference>
<reference evidence="5 6" key="1">
    <citation type="submission" date="2019-04" db="EMBL/GenBank/DDBJ databases">
        <title>Genome sequence of strain shin9-1.</title>
        <authorList>
            <person name="Gao J."/>
            <person name="Sun J."/>
        </authorList>
    </citation>
    <scope>NUCLEOTIDE SEQUENCE [LARGE SCALE GENOMIC DNA]</scope>
    <source>
        <strain evidence="6">shin9-1</strain>
    </source>
</reference>
<feature type="domain" description="Enoyl-CoA hydratase/isomerase" evidence="4">
    <location>
        <begin position="22"/>
        <end position="348"/>
    </location>
</feature>
<dbReference type="CDD" id="cd06558">
    <property type="entry name" value="crotonase-like"/>
    <property type="match status" value="1"/>
</dbReference>
<evidence type="ECO:0000256" key="1">
    <source>
        <dbReference type="ARBA" id="ARBA00001709"/>
    </source>
</evidence>
<dbReference type="Pfam" id="PF16113">
    <property type="entry name" value="ECH_2"/>
    <property type="match status" value="1"/>
</dbReference>
<evidence type="ECO:0000313" key="5">
    <source>
        <dbReference type="EMBL" id="THV20670.1"/>
    </source>
</evidence>
<dbReference type="InterPro" id="IPR045004">
    <property type="entry name" value="ECH_dom"/>
</dbReference>
<evidence type="ECO:0000256" key="2">
    <source>
        <dbReference type="ARBA" id="ARBA00011915"/>
    </source>
</evidence>
<dbReference type="GO" id="GO:0006574">
    <property type="term" value="P:L-valine catabolic process"/>
    <property type="evidence" value="ECO:0007669"/>
    <property type="project" value="TreeGrafter"/>
</dbReference>
<dbReference type="EMBL" id="STGV01000007">
    <property type="protein sequence ID" value="THV20670.1"/>
    <property type="molecule type" value="Genomic_DNA"/>
</dbReference>
<evidence type="ECO:0000313" key="6">
    <source>
        <dbReference type="Proteomes" id="UP000308828"/>
    </source>
</evidence>
<keyword evidence="6" id="KW-1185">Reference proteome</keyword>
<keyword evidence="5" id="KW-0413">Isomerase</keyword>
<gene>
    <name evidence="5" type="ORF">FAA97_18935</name>
</gene>
<organism evidence="5 6">
    <name type="scientific">Peteryoungia ipomoeae</name>
    <dbReference type="NCBI Taxonomy" id="1210932"/>
    <lineage>
        <taxon>Bacteria</taxon>
        <taxon>Pseudomonadati</taxon>
        <taxon>Pseudomonadota</taxon>
        <taxon>Alphaproteobacteria</taxon>
        <taxon>Hyphomicrobiales</taxon>
        <taxon>Rhizobiaceae</taxon>
        <taxon>Peteryoungia</taxon>
    </lineage>
</organism>
<proteinExistence type="predicted"/>
<accession>A0A4S8NT86</accession>
<dbReference type="GO" id="GO:0005829">
    <property type="term" value="C:cytosol"/>
    <property type="evidence" value="ECO:0007669"/>
    <property type="project" value="TreeGrafter"/>
</dbReference>
<protein>
    <recommendedName>
        <fullName evidence="2">3-hydroxyisobutyryl-CoA hydrolase</fullName>
        <ecNumber evidence="2">3.1.2.4</ecNumber>
    </recommendedName>
</protein>
<dbReference type="NCBIfam" id="NF004127">
    <property type="entry name" value="PRK05617.1"/>
    <property type="match status" value="1"/>
</dbReference>
<comment type="catalytic activity">
    <reaction evidence="1">
        <text>3-hydroxy-2-methylpropanoyl-CoA + H2O = 3-hydroxy-2-methylpropanoate + CoA + H(+)</text>
        <dbReference type="Rhea" id="RHEA:20888"/>
        <dbReference type="ChEBI" id="CHEBI:11805"/>
        <dbReference type="ChEBI" id="CHEBI:15377"/>
        <dbReference type="ChEBI" id="CHEBI:15378"/>
        <dbReference type="ChEBI" id="CHEBI:57287"/>
        <dbReference type="ChEBI" id="CHEBI:57340"/>
        <dbReference type="EC" id="3.1.2.4"/>
    </reaction>
</comment>
<sequence length="357" mass="38498">MRYLEADYQGEEILTAKKGALGLIALNRPRVLNSLSHAMVLDFGKALDALETDPQVAAVLVTGEGERGLCAGGDIRMFYESGKAGDGKASAFLKAEYRLNARIARFTKPYVVVMDGITMGGGVGVSSHGSHRIVTETTKLAMPETGIGFFPDIGATWLLSRAPGELGTWMGLSGEAVNGADAITAGFADWFVPQDRIAALLERIAALPAPALGPTIASIIRDYTVDGPTGIFSEGRAMIDRCFSFDTVEEIIAALEKEQSDLAARTLAVMRAKSPTSLKVTLRMLREARRSKDLESCLEREFSGTLQVVKVSDFYEGIRAAIIDKDRNPKWSPATLEGVAPESVEAFFVARDERLFG</sequence>
<comment type="caution">
    <text evidence="5">The sequence shown here is derived from an EMBL/GenBank/DDBJ whole genome shotgun (WGS) entry which is preliminary data.</text>
</comment>
<dbReference type="OrthoDB" id="9790967at2"/>
<dbReference type="RefSeq" id="WP_136600128.1">
    <property type="nucleotide sequence ID" value="NZ_STGV01000007.1"/>
</dbReference>
<dbReference type="Proteomes" id="UP000308828">
    <property type="component" value="Unassembled WGS sequence"/>
</dbReference>
<dbReference type="GO" id="GO:0016853">
    <property type="term" value="F:isomerase activity"/>
    <property type="evidence" value="ECO:0007669"/>
    <property type="project" value="UniProtKB-KW"/>
</dbReference>
<dbReference type="PANTHER" id="PTHR43176:SF3">
    <property type="entry name" value="3-HYDROXYISOBUTYRYL-COA HYDROLASE, MITOCHONDRIAL"/>
    <property type="match status" value="1"/>
</dbReference>
<evidence type="ECO:0000259" key="4">
    <source>
        <dbReference type="Pfam" id="PF16113"/>
    </source>
</evidence>
<dbReference type="EC" id="3.1.2.4" evidence="2"/>
<dbReference type="Gene3D" id="3.90.226.10">
    <property type="entry name" value="2-enoyl-CoA Hydratase, Chain A, domain 1"/>
    <property type="match status" value="1"/>
</dbReference>
<name>A0A4S8NT86_9HYPH</name>
<evidence type="ECO:0000256" key="3">
    <source>
        <dbReference type="ARBA" id="ARBA00022801"/>
    </source>
</evidence>
<dbReference type="SUPFAM" id="SSF52096">
    <property type="entry name" value="ClpP/crotonase"/>
    <property type="match status" value="2"/>
</dbReference>